<organism evidence="1">
    <name type="scientific">Arundo donax</name>
    <name type="common">Giant reed</name>
    <name type="synonym">Donax arundinaceus</name>
    <dbReference type="NCBI Taxonomy" id="35708"/>
    <lineage>
        <taxon>Eukaryota</taxon>
        <taxon>Viridiplantae</taxon>
        <taxon>Streptophyta</taxon>
        <taxon>Embryophyta</taxon>
        <taxon>Tracheophyta</taxon>
        <taxon>Spermatophyta</taxon>
        <taxon>Magnoliopsida</taxon>
        <taxon>Liliopsida</taxon>
        <taxon>Poales</taxon>
        <taxon>Poaceae</taxon>
        <taxon>PACMAD clade</taxon>
        <taxon>Arundinoideae</taxon>
        <taxon>Arundineae</taxon>
        <taxon>Arundo</taxon>
    </lineage>
</organism>
<protein>
    <submittedName>
        <fullName evidence="1">Uncharacterized protein</fullName>
    </submittedName>
</protein>
<dbReference type="EMBL" id="GBRH01189187">
    <property type="protein sequence ID" value="JAE08709.1"/>
    <property type="molecule type" value="Transcribed_RNA"/>
</dbReference>
<sequence length="29" mass="3464">MEQTLLWLVRSLFETLPYVLRVLHNFASS</sequence>
<evidence type="ECO:0000313" key="1">
    <source>
        <dbReference type="EMBL" id="JAE08709.1"/>
    </source>
</evidence>
<name>A0A0A9FBW9_ARUDO</name>
<accession>A0A0A9FBW9</accession>
<reference evidence="1" key="2">
    <citation type="journal article" date="2015" name="Data Brief">
        <title>Shoot transcriptome of the giant reed, Arundo donax.</title>
        <authorList>
            <person name="Barrero R.A."/>
            <person name="Guerrero F.D."/>
            <person name="Moolhuijzen P."/>
            <person name="Goolsby J.A."/>
            <person name="Tidwell J."/>
            <person name="Bellgard S.E."/>
            <person name="Bellgard M.I."/>
        </authorList>
    </citation>
    <scope>NUCLEOTIDE SEQUENCE</scope>
    <source>
        <tissue evidence="1">Shoot tissue taken approximately 20 cm above the soil surface</tissue>
    </source>
</reference>
<dbReference type="AlphaFoldDB" id="A0A0A9FBW9"/>
<proteinExistence type="predicted"/>
<reference evidence="1" key="1">
    <citation type="submission" date="2014-09" db="EMBL/GenBank/DDBJ databases">
        <authorList>
            <person name="Magalhaes I.L.F."/>
            <person name="Oliveira U."/>
            <person name="Santos F.R."/>
            <person name="Vidigal T.H.D.A."/>
            <person name="Brescovit A.D."/>
            <person name="Santos A.J."/>
        </authorList>
    </citation>
    <scope>NUCLEOTIDE SEQUENCE</scope>
    <source>
        <tissue evidence="1">Shoot tissue taken approximately 20 cm above the soil surface</tissue>
    </source>
</reference>